<dbReference type="Proteomes" id="UP001500016">
    <property type="component" value="Unassembled WGS sequence"/>
</dbReference>
<proteinExistence type="predicted"/>
<reference evidence="3" key="1">
    <citation type="journal article" date="2019" name="Int. J. Syst. Evol. Microbiol.">
        <title>The Global Catalogue of Microorganisms (GCM) 10K type strain sequencing project: providing services to taxonomists for standard genome sequencing and annotation.</title>
        <authorList>
            <consortium name="The Broad Institute Genomics Platform"/>
            <consortium name="The Broad Institute Genome Sequencing Center for Infectious Disease"/>
            <person name="Wu L."/>
            <person name="Ma J."/>
        </authorList>
    </citation>
    <scope>NUCLEOTIDE SEQUENCE [LARGE SCALE GENOMIC DNA]</scope>
    <source>
        <strain evidence="3">JCM 15478</strain>
    </source>
</reference>
<name>A0ABP5I048_9ACTN</name>
<dbReference type="Gene3D" id="3.10.180.10">
    <property type="entry name" value="2,3-Dihydroxybiphenyl 1,2-Dioxygenase, domain 1"/>
    <property type="match status" value="1"/>
</dbReference>
<comment type="caution">
    <text evidence="2">The sequence shown here is derived from an EMBL/GenBank/DDBJ whole genome shotgun (WGS) entry which is preliminary data.</text>
</comment>
<evidence type="ECO:0000259" key="1">
    <source>
        <dbReference type="Pfam" id="PF18029"/>
    </source>
</evidence>
<feature type="domain" description="Glyoxalase-like" evidence="1">
    <location>
        <begin position="7"/>
        <end position="151"/>
    </location>
</feature>
<dbReference type="Pfam" id="PF18029">
    <property type="entry name" value="Glyoxalase_6"/>
    <property type="match status" value="1"/>
</dbReference>
<organism evidence="2 3">
    <name type="scientific">Streptomyces albiaxialis</name>
    <dbReference type="NCBI Taxonomy" id="329523"/>
    <lineage>
        <taxon>Bacteria</taxon>
        <taxon>Bacillati</taxon>
        <taxon>Actinomycetota</taxon>
        <taxon>Actinomycetes</taxon>
        <taxon>Kitasatosporales</taxon>
        <taxon>Streptomycetaceae</taxon>
        <taxon>Streptomyces</taxon>
    </lineage>
</organism>
<dbReference type="RefSeq" id="WP_344531915.1">
    <property type="nucleotide sequence ID" value="NZ_BAAAPE010000013.1"/>
</dbReference>
<dbReference type="InterPro" id="IPR041581">
    <property type="entry name" value="Glyoxalase_6"/>
</dbReference>
<evidence type="ECO:0000313" key="2">
    <source>
        <dbReference type="EMBL" id="GAA2089786.1"/>
    </source>
</evidence>
<gene>
    <name evidence="2" type="ORF">GCM10009801_54300</name>
</gene>
<dbReference type="EMBL" id="BAAAPE010000013">
    <property type="protein sequence ID" value="GAA2089786.1"/>
    <property type="molecule type" value="Genomic_DNA"/>
</dbReference>
<dbReference type="SUPFAM" id="SSF54593">
    <property type="entry name" value="Glyoxalase/Bleomycin resistance protein/Dihydroxybiphenyl dioxygenase"/>
    <property type="match status" value="1"/>
</dbReference>
<evidence type="ECO:0000313" key="3">
    <source>
        <dbReference type="Proteomes" id="UP001500016"/>
    </source>
</evidence>
<accession>A0ABP5I048</accession>
<dbReference type="PANTHER" id="PTHR35908">
    <property type="entry name" value="HYPOTHETICAL FUSION PROTEIN"/>
    <property type="match status" value="1"/>
</dbReference>
<dbReference type="InterPro" id="IPR029068">
    <property type="entry name" value="Glyas_Bleomycin-R_OHBP_Dase"/>
</dbReference>
<sequence>MPLDWKLVIDCEDPHRLAHFWERALGYTAEDNSAHIERLHSMGAITEGQIATDDRHGGRKAWRHAAAIRHPHDPVDPDTGAGLGRRLLFRTVPEERQGKDRLHLNLHPGPDAREAEVKRLEALGATTLRVVVEPGGHLVAMADPEGNEFEVR</sequence>
<keyword evidence="3" id="KW-1185">Reference proteome</keyword>
<protein>
    <submittedName>
        <fullName evidence="2">VOC family protein</fullName>
    </submittedName>
</protein>
<dbReference type="PANTHER" id="PTHR35908:SF1">
    <property type="entry name" value="CONSERVED PROTEIN"/>
    <property type="match status" value="1"/>
</dbReference>